<keyword evidence="1" id="KW-0812">Transmembrane</keyword>
<feature type="transmembrane region" description="Helical" evidence="1">
    <location>
        <begin position="375"/>
        <end position="391"/>
    </location>
</feature>
<feature type="transmembrane region" description="Helical" evidence="1">
    <location>
        <begin position="494"/>
        <end position="511"/>
    </location>
</feature>
<feature type="transmembrane region" description="Helical" evidence="1">
    <location>
        <begin position="517"/>
        <end position="541"/>
    </location>
</feature>
<feature type="transmembrane region" description="Helical" evidence="1">
    <location>
        <begin position="434"/>
        <end position="457"/>
    </location>
</feature>
<organism evidence="2 3">
    <name type="scientific">Halalkalibacter wakoensis JCM 9140</name>
    <dbReference type="NCBI Taxonomy" id="1236970"/>
    <lineage>
        <taxon>Bacteria</taxon>
        <taxon>Bacillati</taxon>
        <taxon>Bacillota</taxon>
        <taxon>Bacilli</taxon>
        <taxon>Bacillales</taxon>
        <taxon>Bacillaceae</taxon>
        <taxon>Halalkalibacter</taxon>
    </lineage>
</organism>
<evidence type="ECO:0000256" key="1">
    <source>
        <dbReference type="SAM" id="Phobius"/>
    </source>
</evidence>
<evidence type="ECO:0000313" key="3">
    <source>
        <dbReference type="Proteomes" id="UP000018890"/>
    </source>
</evidence>
<sequence length="543" mass="61055">MTHDKKVQQLEERIIKLENEVSRLSGLLQSVDTKTTVKEEDRGTELTKTHSKKQKPKKEVDYEKLIGQVWMPRIFIVVLLMGVLWGFKALIDVGFINEFVRVLLGYVAAVFLIWTGARQFRHKRHALGQVLMGGAIVVLILSTFAGNALYGLIPGFLAFTLNVIWVLAGMYAAHTYSSQSIAVLASIAGFFVPFLVEGTSPNVYLFVGYEIFFFLGLLFFSFIKKYITLYFVSTFLLHLTFVAFMVITGFGSELIVAGVITQHLFLLLALLLRNAFFDQQKVTLLTSFVLTHIWVVSTGHVDQTVFLIVAFIGYCVVSYIRRQTEHVHIFLPIATYSLAMLLADLFSYDHLSVFLLLQGMAAIYMGLYTRGKLQTIFGFVILFFGAAIAILTPIERVASYETISWLVLIGSLFGLRVILNSFHSVYEKSFNRQAMMTFLFGSKSVLLLIFITQLGMAATTEFSFTVQNVTVSTLWACYAIFGVVLGVVKDRKNIRLLGIVLLFLTLLKVIFVDIEAISIVVRALLFISLGTIGVAISRFFYKK</sequence>
<dbReference type="OrthoDB" id="1805246at2"/>
<evidence type="ECO:0000313" key="2">
    <source>
        <dbReference type="EMBL" id="GAE25604.1"/>
    </source>
</evidence>
<keyword evidence="3" id="KW-1185">Reference proteome</keyword>
<feature type="transmembrane region" description="Helical" evidence="1">
    <location>
        <begin position="351"/>
        <end position="368"/>
    </location>
</feature>
<feature type="transmembrane region" description="Helical" evidence="1">
    <location>
        <begin position="469"/>
        <end position="487"/>
    </location>
</feature>
<dbReference type="Pfam" id="PF10101">
    <property type="entry name" value="DUF2339"/>
    <property type="match status" value="2"/>
</dbReference>
<feature type="transmembrane region" description="Helical" evidence="1">
    <location>
        <begin position="202"/>
        <end position="220"/>
    </location>
</feature>
<feature type="transmembrane region" description="Helical" evidence="1">
    <location>
        <begin position="65"/>
        <end position="87"/>
    </location>
</feature>
<reference evidence="2" key="1">
    <citation type="journal article" date="2014" name="Genome Announc.">
        <title>Draft Genome Sequences of Three Alkaliphilic Bacillus Strains, Bacillus wakoensis JCM 9140T, Bacillus akibai JCM 9157T, and Bacillus hemicellulosilyticus JCM 9152T.</title>
        <authorList>
            <person name="Yuki M."/>
            <person name="Oshima K."/>
            <person name="Suda W."/>
            <person name="Oshida Y."/>
            <person name="Kitamura K."/>
            <person name="Iida T."/>
            <person name="Hattori M."/>
            <person name="Ohkuma M."/>
        </authorList>
    </citation>
    <scope>NUCLEOTIDE SEQUENCE [LARGE SCALE GENOMIC DNA]</scope>
    <source>
        <strain evidence="2">JCM 9140</strain>
    </source>
</reference>
<feature type="transmembrane region" description="Helical" evidence="1">
    <location>
        <begin position="180"/>
        <end position="196"/>
    </location>
</feature>
<protein>
    <recommendedName>
        <fullName evidence="4">DUF2339 domain-containing protein</fullName>
    </recommendedName>
</protein>
<feature type="transmembrane region" description="Helical" evidence="1">
    <location>
        <begin position="227"/>
        <end position="248"/>
    </location>
</feature>
<feature type="transmembrane region" description="Helical" evidence="1">
    <location>
        <begin position="403"/>
        <end position="422"/>
    </location>
</feature>
<dbReference type="InterPro" id="IPR019286">
    <property type="entry name" value="DUF2339_TM"/>
</dbReference>
<comment type="caution">
    <text evidence="2">The sequence shown here is derived from an EMBL/GenBank/DDBJ whole genome shotgun (WGS) entry which is preliminary data.</text>
</comment>
<accession>W4Q2L3</accession>
<keyword evidence="1" id="KW-1133">Transmembrane helix</keyword>
<feature type="transmembrane region" description="Helical" evidence="1">
    <location>
        <begin position="129"/>
        <end position="150"/>
    </location>
</feature>
<name>W4Q2L3_9BACI</name>
<dbReference type="PANTHER" id="PTHR38434">
    <property type="entry name" value="BLL2549 PROTEIN"/>
    <property type="match status" value="1"/>
</dbReference>
<dbReference type="AlphaFoldDB" id="W4Q2L3"/>
<dbReference type="EMBL" id="BAUT01000011">
    <property type="protein sequence ID" value="GAE25604.1"/>
    <property type="molecule type" value="Genomic_DNA"/>
</dbReference>
<keyword evidence="1" id="KW-0472">Membrane</keyword>
<dbReference type="PANTHER" id="PTHR38434:SF1">
    <property type="entry name" value="BLL2549 PROTEIN"/>
    <property type="match status" value="1"/>
</dbReference>
<dbReference type="RefSeq" id="WP_034744261.1">
    <property type="nucleotide sequence ID" value="NZ_BAUT01000011.1"/>
</dbReference>
<dbReference type="STRING" id="1236970.JCM9140_1610"/>
<dbReference type="Proteomes" id="UP000018890">
    <property type="component" value="Unassembled WGS sequence"/>
</dbReference>
<feature type="transmembrane region" description="Helical" evidence="1">
    <location>
        <begin position="156"/>
        <end position="173"/>
    </location>
</feature>
<feature type="transmembrane region" description="Helical" evidence="1">
    <location>
        <begin position="254"/>
        <end position="272"/>
    </location>
</feature>
<feature type="transmembrane region" description="Helical" evidence="1">
    <location>
        <begin position="99"/>
        <end position="117"/>
    </location>
</feature>
<proteinExistence type="predicted"/>
<feature type="transmembrane region" description="Helical" evidence="1">
    <location>
        <begin position="303"/>
        <end position="320"/>
    </location>
</feature>
<feature type="transmembrane region" description="Helical" evidence="1">
    <location>
        <begin position="327"/>
        <end position="345"/>
    </location>
</feature>
<evidence type="ECO:0008006" key="4">
    <source>
        <dbReference type="Google" id="ProtNLM"/>
    </source>
</evidence>
<feature type="transmembrane region" description="Helical" evidence="1">
    <location>
        <begin position="281"/>
        <end position="297"/>
    </location>
</feature>
<gene>
    <name evidence="2" type="ORF">JCM9140_1610</name>
</gene>